<dbReference type="PROSITE" id="PS51318">
    <property type="entry name" value="TAT"/>
    <property type="match status" value="1"/>
</dbReference>
<evidence type="ECO:0008006" key="5">
    <source>
        <dbReference type="Google" id="ProtNLM"/>
    </source>
</evidence>
<name>A0A927F079_9ACTN</name>
<keyword evidence="2" id="KW-0732">Signal</keyword>
<organism evidence="3 4">
    <name type="scientific">Streptomyces chumphonensis</name>
    <dbReference type="NCBI Taxonomy" id="1214925"/>
    <lineage>
        <taxon>Bacteria</taxon>
        <taxon>Bacillati</taxon>
        <taxon>Actinomycetota</taxon>
        <taxon>Actinomycetes</taxon>
        <taxon>Kitasatosporales</taxon>
        <taxon>Streptomycetaceae</taxon>
        <taxon>Streptomyces</taxon>
    </lineage>
</organism>
<evidence type="ECO:0000256" key="2">
    <source>
        <dbReference type="SAM" id="SignalP"/>
    </source>
</evidence>
<evidence type="ECO:0000256" key="1">
    <source>
        <dbReference type="SAM" id="MobiDB-lite"/>
    </source>
</evidence>
<evidence type="ECO:0000313" key="4">
    <source>
        <dbReference type="Proteomes" id="UP000632289"/>
    </source>
</evidence>
<dbReference type="InterPro" id="IPR006311">
    <property type="entry name" value="TAT_signal"/>
</dbReference>
<sequence length="116" mass="11098">MPAHARPRSRRGLSATLTLTAAAAAALGTAGTAQADVIGKDPVGAATGAVGNLVGPVTDLRPYALAGTGVDPLDNAVGAQIADFESVSTAPLAAPITEGGASLDSLTAPLTGPLGT</sequence>
<proteinExistence type="predicted"/>
<feature type="signal peptide" evidence="2">
    <location>
        <begin position="1"/>
        <end position="35"/>
    </location>
</feature>
<keyword evidence="4" id="KW-1185">Reference proteome</keyword>
<dbReference type="AlphaFoldDB" id="A0A927F079"/>
<dbReference type="Proteomes" id="UP000632289">
    <property type="component" value="Unassembled WGS sequence"/>
</dbReference>
<reference evidence="3" key="1">
    <citation type="submission" date="2020-09" db="EMBL/GenBank/DDBJ databases">
        <title>Secondary metabolite and genome analysis of marine Streptomyces chumphonensis KK1-2T.</title>
        <authorList>
            <person name="Phongsopitanun W."/>
            <person name="Kanchanasin P."/>
            <person name="Pittayakhajonwut P."/>
            <person name="Suwanborirux K."/>
            <person name="Tanasupawat S."/>
        </authorList>
    </citation>
    <scope>NUCLEOTIDE SEQUENCE</scope>
    <source>
        <strain evidence="3">KK1-2</strain>
    </source>
</reference>
<accession>A0A927F079</accession>
<feature type="chain" id="PRO_5037333467" description="Secreted protein" evidence="2">
    <location>
        <begin position="36"/>
        <end position="116"/>
    </location>
</feature>
<dbReference type="RefSeq" id="WP_191209587.1">
    <property type="nucleotide sequence ID" value="NZ_JACXYU010000005.1"/>
</dbReference>
<comment type="caution">
    <text evidence="3">The sequence shown here is derived from an EMBL/GenBank/DDBJ whole genome shotgun (WGS) entry which is preliminary data.</text>
</comment>
<protein>
    <recommendedName>
        <fullName evidence="5">Secreted protein</fullName>
    </recommendedName>
</protein>
<gene>
    <name evidence="3" type="ORF">IF129_12025</name>
</gene>
<feature type="region of interest" description="Disordered" evidence="1">
    <location>
        <begin position="97"/>
        <end position="116"/>
    </location>
</feature>
<evidence type="ECO:0000313" key="3">
    <source>
        <dbReference type="EMBL" id="MBD3932277.1"/>
    </source>
</evidence>
<dbReference type="EMBL" id="JACXYU010000005">
    <property type="protein sequence ID" value="MBD3932277.1"/>
    <property type="molecule type" value="Genomic_DNA"/>
</dbReference>